<evidence type="ECO:0000313" key="6">
    <source>
        <dbReference type="Proteomes" id="UP001305702"/>
    </source>
</evidence>
<dbReference type="Proteomes" id="UP001305702">
    <property type="component" value="Chromosome"/>
</dbReference>
<dbReference type="InterPro" id="IPR051011">
    <property type="entry name" value="Metal_resp_trans_reg"/>
</dbReference>
<organism evidence="5 6">
    <name type="scientific">Paenibacillus aurantius</name>
    <dbReference type="NCBI Taxonomy" id="2918900"/>
    <lineage>
        <taxon>Bacteria</taxon>
        <taxon>Bacillati</taxon>
        <taxon>Bacillota</taxon>
        <taxon>Bacilli</taxon>
        <taxon>Bacillales</taxon>
        <taxon>Paenibacillaceae</taxon>
        <taxon>Paenibacillus</taxon>
    </lineage>
</organism>
<dbReference type="InterPro" id="IPR001845">
    <property type="entry name" value="HTH_ArsR_DNA-bd_dom"/>
</dbReference>
<evidence type="ECO:0000256" key="1">
    <source>
        <dbReference type="ARBA" id="ARBA00023015"/>
    </source>
</evidence>
<evidence type="ECO:0000256" key="3">
    <source>
        <dbReference type="ARBA" id="ARBA00023163"/>
    </source>
</evidence>
<dbReference type="CDD" id="cd00090">
    <property type="entry name" value="HTH_ARSR"/>
    <property type="match status" value="1"/>
</dbReference>
<dbReference type="SUPFAM" id="SSF46785">
    <property type="entry name" value="Winged helix' DNA-binding domain"/>
    <property type="match status" value="1"/>
</dbReference>
<sequence>MKRIPPARLQETAKALSGDLRLRILETLGDQTMSVTELMAALGAAQPTVSINVQILEQAGLVTTTPGSNREKRCTRTYDSLLLELPRSPGEALHEREEISMPVGLYTDCSVLPPCGLAGKEGLLGCPDDPRSFFLPERSEAELLWFSESGYVEYRFPNPVPPEVELKGLRVSAELCSEAMGFHEDWPSDITLFVNGCRIGTVTPSGDYGEEKGKLTPSWWLYGTQYGNLYEWDIGPDTVRINGEEADGPVLSSLGLHYHKPILIRFEVESDAANRRGLNLFGQGFGNHAQGIKLTFVK</sequence>
<keyword evidence="3" id="KW-0804">Transcription</keyword>
<dbReference type="AlphaFoldDB" id="A0AA96LD88"/>
<gene>
    <name evidence="5" type="ORF">MJA45_20790</name>
</gene>
<dbReference type="GO" id="GO:0003700">
    <property type="term" value="F:DNA-binding transcription factor activity"/>
    <property type="evidence" value="ECO:0007669"/>
    <property type="project" value="InterPro"/>
</dbReference>
<dbReference type="EMBL" id="CP130318">
    <property type="protein sequence ID" value="WNQ10040.1"/>
    <property type="molecule type" value="Genomic_DNA"/>
</dbReference>
<keyword evidence="2" id="KW-0238">DNA-binding</keyword>
<proteinExistence type="predicted"/>
<dbReference type="InterPro" id="IPR011991">
    <property type="entry name" value="ArsR-like_HTH"/>
</dbReference>
<evidence type="ECO:0000259" key="4">
    <source>
        <dbReference type="SMART" id="SM00418"/>
    </source>
</evidence>
<dbReference type="SMART" id="SM00418">
    <property type="entry name" value="HTH_ARSR"/>
    <property type="match status" value="1"/>
</dbReference>
<evidence type="ECO:0000313" key="5">
    <source>
        <dbReference type="EMBL" id="WNQ10040.1"/>
    </source>
</evidence>
<evidence type="ECO:0000256" key="2">
    <source>
        <dbReference type="ARBA" id="ARBA00023125"/>
    </source>
</evidence>
<dbReference type="Pfam" id="PF12840">
    <property type="entry name" value="HTH_20"/>
    <property type="match status" value="1"/>
</dbReference>
<name>A0AA96LD88_9BACL</name>
<dbReference type="InterPro" id="IPR036390">
    <property type="entry name" value="WH_DNA-bd_sf"/>
</dbReference>
<dbReference type="RefSeq" id="WP_315603814.1">
    <property type="nucleotide sequence ID" value="NZ_CP130318.1"/>
</dbReference>
<dbReference type="InterPro" id="IPR036388">
    <property type="entry name" value="WH-like_DNA-bd_sf"/>
</dbReference>
<dbReference type="Gene3D" id="1.10.10.10">
    <property type="entry name" value="Winged helix-like DNA-binding domain superfamily/Winged helix DNA-binding domain"/>
    <property type="match status" value="1"/>
</dbReference>
<feature type="domain" description="HTH arsR-type" evidence="4">
    <location>
        <begin position="11"/>
        <end position="94"/>
    </location>
</feature>
<dbReference type="PANTHER" id="PTHR43132:SF6">
    <property type="entry name" value="HTH-TYPE TRANSCRIPTIONAL REPRESSOR CZRA"/>
    <property type="match status" value="1"/>
</dbReference>
<accession>A0AA96LD88</accession>
<dbReference type="PANTHER" id="PTHR43132">
    <property type="entry name" value="ARSENICAL RESISTANCE OPERON REPRESSOR ARSR-RELATED"/>
    <property type="match status" value="1"/>
</dbReference>
<dbReference type="GO" id="GO:0003677">
    <property type="term" value="F:DNA binding"/>
    <property type="evidence" value="ECO:0007669"/>
    <property type="project" value="UniProtKB-KW"/>
</dbReference>
<dbReference type="KEGG" id="paun:MJA45_20790"/>
<keyword evidence="1" id="KW-0805">Transcription regulation</keyword>
<keyword evidence="6" id="KW-1185">Reference proteome</keyword>
<reference evidence="5 6" key="1">
    <citation type="submission" date="2022-02" db="EMBL/GenBank/DDBJ databases">
        <title>Paenibacillus sp. MBLB1776 Whole Genome Shotgun Sequencing.</title>
        <authorList>
            <person name="Hwang C.Y."/>
            <person name="Cho E.-S."/>
            <person name="Seo M.-J."/>
        </authorList>
    </citation>
    <scope>NUCLEOTIDE SEQUENCE [LARGE SCALE GENOMIC DNA]</scope>
    <source>
        <strain evidence="5 6">MBLB1776</strain>
    </source>
</reference>
<protein>
    <submittedName>
        <fullName evidence="5">Helix-turn-helix domain-containing protein</fullName>
    </submittedName>
</protein>